<dbReference type="Proteomes" id="UP000029643">
    <property type="component" value="Unassembled WGS sequence"/>
</dbReference>
<dbReference type="AlphaFoldDB" id="A0A090X0U6"/>
<evidence type="ECO:0000313" key="2">
    <source>
        <dbReference type="Proteomes" id="UP000029643"/>
    </source>
</evidence>
<dbReference type="EMBL" id="BBNU01000024">
    <property type="protein sequence ID" value="GAL82253.1"/>
    <property type="molecule type" value="Genomic_DNA"/>
</dbReference>
<accession>A0A090X0U6</accession>
<sequence length="39" mass="4495">MLEIAPVSFSAFENEVKYANTRLVWSWMINAFKSLKSSV</sequence>
<protein>
    <submittedName>
        <fullName evidence="1">Uncharacterized protein</fullName>
    </submittedName>
</protein>
<comment type="caution">
    <text evidence="1">The sequence shown here is derived from an EMBL/GenBank/DDBJ whole genome shotgun (WGS) entry which is preliminary data.</text>
</comment>
<reference evidence="1 2" key="1">
    <citation type="journal article" date="2014" name="Genome Announc.">
        <title>Draft Genome Sequences of Marine Flavobacterium Algibacter lectus Strains SS8 and NR4.</title>
        <authorList>
            <person name="Takatani N."/>
            <person name="Nakanishi M."/>
            <person name="Meirelles P."/>
            <person name="Mino S."/>
            <person name="Suda W."/>
            <person name="Oshima K."/>
            <person name="Hattori M."/>
            <person name="Ohkuma M."/>
            <person name="Hosokawa M."/>
            <person name="Miyashita K."/>
            <person name="Thompson F.L."/>
            <person name="Niwa A."/>
            <person name="Sawabe T."/>
            <person name="Sawabe T."/>
        </authorList>
    </citation>
    <scope>NUCLEOTIDE SEQUENCE [LARGE SCALE GENOMIC DNA]</scope>
    <source>
        <strain evidence="2">JCM19274</strain>
    </source>
</reference>
<proteinExistence type="predicted"/>
<evidence type="ECO:0000313" key="1">
    <source>
        <dbReference type="EMBL" id="GAL82253.1"/>
    </source>
</evidence>
<gene>
    <name evidence="1" type="ORF">JCM19274_1567</name>
</gene>
<organism evidence="1 2">
    <name type="scientific">Algibacter lectus</name>
    <dbReference type="NCBI Taxonomy" id="221126"/>
    <lineage>
        <taxon>Bacteria</taxon>
        <taxon>Pseudomonadati</taxon>
        <taxon>Bacteroidota</taxon>
        <taxon>Flavobacteriia</taxon>
        <taxon>Flavobacteriales</taxon>
        <taxon>Flavobacteriaceae</taxon>
        <taxon>Algibacter</taxon>
    </lineage>
</organism>
<name>A0A090X0U6_9FLAO</name>